<dbReference type="EMBL" id="FNFD01000010">
    <property type="protein sequence ID" value="SDK75275.1"/>
    <property type="molecule type" value="Genomic_DNA"/>
</dbReference>
<gene>
    <name evidence="7" type="ORF">SAMN05216186_11054</name>
</gene>
<proteinExistence type="predicted"/>
<sequence>MDFLNKENLERIYRHASRAYPEECCGFVFANGGVHEGMNIQNELNARDPDIYQRTASTGYTFSVSDTLMLNKSFRSDNPVTVIYHSHPDVGAYFSKEDEDKALFLGQPIYPVKYLVVDVREARPCGAKLFEWANDGFVCSQEFSC</sequence>
<dbReference type="PROSITE" id="PS50249">
    <property type="entry name" value="MPN"/>
    <property type="match status" value="1"/>
</dbReference>
<dbReference type="PANTHER" id="PTHR34858:SF1">
    <property type="entry name" value="CYSO-CYSTEINE PEPTIDASE"/>
    <property type="match status" value="1"/>
</dbReference>
<dbReference type="InterPro" id="IPR037518">
    <property type="entry name" value="MPN"/>
</dbReference>
<evidence type="ECO:0000313" key="8">
    <source>
        <dbReference type="Proteomes" id="UP000198706"/>
    </source>
</evidence>
<evidence type="ECO:0000256" key="1">
    <source>
        <dbReference type="ARBA" id="ARBA00022670"/>
    </source>
</evidence>
<dbReference type="AlphaFoldDB" id="A0A1G9EGW0"/>
<dbReference type="GO" id="GO:0008235">
    <property type="term" value="F:metalloexopeptidase activity"/>
    <property type="evidence" value="ECO:0007669"/>
    <property type="project" value="TreeGrafter"/>
</dbReference>
<keyword evidence="4" id="KW-0862">Zinc</keyword>
<evidence type="ECO:0000256" key="5">
    <source>
        <dbReference type="ARBA" id="ARBA00023049"/>
    </source>
</evidence>
<dbReference type="InterPro" id="IPR051929">
    <property type="entry name" value="VirAsm_ModProt"/>
</dbReference>
<dbReference type="Gene3D" id="3.40.140.10">
    <property type="entry name" value="Cytidine Deaminase, domain 2"/>
    <property type="match status" value="1"/>
</dbReference>
<keyword evidence="8" id="KW-1185">Reference proteome</keyword>
<keyword evidence="7" id="KW-0548">Nucleotidyltransferase</keyword>
<dbReference type="SUPFAM" id="SSF102712">
    <property type="entry name" value="JAB1/MPN domain"/>
    <property type="match status" value="1"/>
</dbReference>
<reference evidence="7 8" key="1">
    <citation type="submission" date="2016-10" db="EMBL/GenBank/DDBJ databases">
        <authorList>
            <person name="de Groot N.N."/>
        </authorList>
    </citation>
    <scope>NUCLEOTIDE SEQUENCE [LARGE SCALE GENOMIC DNA]</scope>
    <source>
        <strain evidence="7 8">JCM 21544</strain>
    </source>
</reference>
<accession>A0A1G9EGW0</accession>
<dbReference type="InterPro" id="IPR028090">
    <property type="entry name" value="JAB_dom_prok"/>
</dbReference>
<evidence type="ECO:0000256" key="4">
    <source>
        <dbReference type="ARBA" id="ARBA00022833"/>
    </source>
</evidence>
<dbReference type="Proteomes" id="UP000198706">
    <property type="component" value="Unassembled WGS sequence"/>
</dbReference>
<dbReference type="STRING" id="137658.SAMN05216186_11054"/>
<keyword evidence="1" id="KW-0645">Protease</keyword>
<dbReference type="PANTHER" id="PTHR34858">
    <property type="entry name" value="CYSO-CYSTEINE PEPTIDASE"/>
    <property type="match status" value="1"/>
</dbReference>
<organism evidence="7 8">
    <name type="scientific">Pseudomonas indica</name>
    <dbReference type="NCBI Taxonomy" id="137658"/>
    <lineage>
        <taxon>Bacteria</taxon>
        <taxon>Pseudomonadati</taxon>
        <taxon>Pseudomonadota</taxon>
        <taxon>Gammaproteobacteria</taxon>
        <taxon>Pseudomonadales</taxon>
        <taxon>Pseudomonadaceae</taxon>
        <taxon>Pseudomonas</taxon>
    </lineage>
</organism>
<dbReference type="GO" id="GO:0016779">
    <property type="term" value="F:nucleotidyltransferase activity"/>
    <property type="evidence" value="ECO:0007669"/>
    <property type="project" value="UniProtKB-KW"/>
</dbReference>
<dbReference type="GO" id="GO:0008270">
    <property type="term" value="F:zinc ion binding"/>
    <property type="evidence" value="ECO:0007669"/>
    <property type="project" value="TreeGrafter"/>
</dbReference>
<evidence type="ECO:0000256" key="3">
    <source>
        <dbReference type="ARBA" id="ARBA00022801"/>
    </source>
</evidence>
<keyword evidence="7" id="KW-0808">Transferase</keyword>
<keyword evidence="3" id="KW-0378">Hydrolase</keyword>
<protein>
    <submittedName>
        <fullName evidence="7">Adenylyltransferase and sulfurtransferase</fullName>
    </submittedName>
</protein>
<dbReference type="Pfam" id="PF14464">
    <property type="entry name" value="Prok-JAB"/>
    <property type="match status" value="1"/>
</dbReference>
<name>A0A1G9EGW0_9PSED</name>
<evidence type="ECO:0000256" key="2">
    <source>
        <dbReference type="ARBA" id="ARBA00022723"/>
    </source>
</evidence>
<keyword evidence="5" id="KW-0482">Metalloprotease</keyword>
<dbReference type="GO" id="GO:0006508">
    <property type="term" value="P:proteolysis"/>
    <property type="evidence" value="ECO:0007669"/>
    <property type="project" value="UniProtKB-KW"/>
</dbReference>
<evidence type="ECO:0000313" key="7">
    <source>
        <dbReference type="EMBL" id="SDK75275.1"/>
    </source>
</evidence>
<evidence type="ECO:0000259" key="6">
    <source>
        <dbReference type="PROSITE" id="PS50249"/>
    </source>
</evidence>
<feature type="domain" description="MPN" evidence="6">
    <location>
        <begin position="2"/>
        <end position="136"/>
    </location>
</feature>
<keyword evidence="2" id="KW-0479">Metal-binding</keyword>